<evidence type="ECO:0000313" key="2">
    <source>
        <dbReference type="Proteomes" id="UP000298663"/>
    </source>
</evidence>
<reference evidence="1 2" key="2">
    <citation type="journal article" date="2019" name="G3 (Bethesda)">
        <title>Hybrid Assembly of the Genome of the Entomopathogenic Nematode Steinernema carpocapsae Identifies the X-Chromosome.</title>
        <authorList>
            <person name="Serra L."/>
            <person name="Macchietto M."/>
            <person name="Macias-Munoz A."/>
            <person name="McGill C.J."/>
            <person name="Rodriguez I.M."/>
            <person name="Rodriguez B."/>
            <person name="Murad R."/>
            <person name="Mortazavi A."/>
        </authorList>
    </citation>
    <scope>NUCLEOTIDE SEQUENCE [LARGE SCALE GENOMIC DNA]</scope>
    <source>
        <strain evidence="1 2">ALL</strain>
    </source>
</reference>
<proteinExistence type="predicted"/>
<dbReference type="Proteomes" id="UP000298663">
    <property type="component" value="Unassembled WGS sequence"/>
</dbReference>
<evidence type="ECO:0000313" key="1">
    <source>
        <dbReference type="EMBL" id="TKR70782.1"/>
    </source>
</evidence>
<dbReference type="EMBL" id="AZBU02000007">
    <property type="protein sequence ID" value="TKR70782.1"/>
    <property type="molecule type" value="Genomic_DNA"/>
</dbReference>
<gene>
    <name evidence="1" type="ORF">L596_022760</name>
</gene>
<keyword evidence="2" id="KW-1185">Reference proteome</keyword>
<comment type="caution">
    <text evidence="1">The sequence shown here is derived from an EMBL/GenBank/DDBJ whole genome shotgun (WGS) entry which is preliminary data.</text>
</comment>
<protein>
    <submittedName>
        <fullName evidence="1">Uncharacterized protein</fullName>
    </submittedName>
</protein>
<accession>A0A4U5MN63</accession>
<reference evidence="1 2" key="1">
    <citation type="journal article" date="2015" name="Genome Biol.">
        <title>Comparative genomics of Steinernema reveals deeply conserved gene regulatory networks.</title>
        <authorList>
            <person name="Dillman A.R."/>
            <person name="Macchietto M."/>
            <person name="Porter C.F."/>
            <person name="Rogers A."/>
            <person name="Williams B."/>
            <person name="Antoshechkin I."/>
            <person name="Lee M.M."/>
            <person name="Goodwin Z."/>
            <person name="Lu X."/>
            <person name="Lewis E.E."/>
            <person name="Goodrich-Blair H."/>
            <person name="Stock S.P."/>
            <person name="Adams B.J."/>
            <person name="Sternberg P.W."/>
            <person name="Mortazavi A."/>
        </authorList>
    </citation>
    <scope>NUCLEOTIDE SEQUENCE [LARGE SCALE GENOMIC DNA]</scope>
    <source>
        <strain evidence="1 2">ALL</strain>
    </source>
</reference>
<name>A0A4U5MN63_STECR</name>
<dbReference type="AlphaFoldDB" id="A0A4U5MN63"/>
<sequence length="72" mass="7862">MSAKTSIFGCLELPTPLSSAAPLPHCLFSWCPSNSVKQFTIPNCHLRVPETFPSLTRATNPETRNHSGSIVH</sequence>
<organism evidence="1 2">
    <name type="scientific">Steinernema carpocapsae</name>
    <name type="common">Entomopathogenic nematode</name>
    <dbReference type="NCBI Taxonomy" id="34508"/>
    <lineage>
        <taxon>Eukaryota</taxon>
        <taxon>Metazoa</taxon>
        <taxon>Ecdysozoa</taxon>
        <taxon>Nematoda</taxon>
        <taxon>Chromadorea</taxon>
        <taxon>Rhabditida</taxon>
        <taxon>Tylenchina</taxon>
        <taxon>Panagrolaimomorpha</taxon>
        <taxon>Strongyloidoidea</taxon>
        <taxon>Steinernematidae</taxon>
        <taxon>Steinernema</taxon>
    </lineage>
</organism>